<dbReference type="PROSITE" id="PS50888">
    <property type="entry name" value="BHLH"/>
    <property type="match status" value="1"/>
</dbReference>
<feature type="compositionally biased region" description="Basic and acidic residues" evidence="1">
    <location>
        <begin position="60"/>
        <end position="73"/>
    </location>
</feature>
<dbReference type="SMART" id="SM00353">
    <property type="entry name" value="HLH"/>
    <property type="match status" value="1"/>
</dbReference>
<dbReference type="InterPro" id="IPR035965">
    <property type="entry name" value="PAS-like_dom_sf"/>
</dbReference>
<dbReference type="PROSITE" id="PS50112">
    <property type="entry name" value="PAS"/>
    <property type="match status" value="2"/>
</dbReference>
<evidence type="ECO:0000259" key="3">
    <source>
        <dbReference type="PROSITE" id="PS50888"/>
    </source>
</evidence>
<dbReference type="CDD" id="cd00130">
    <property type="entry name" value="PAS"/>
    <property type="match status" value="2"/>
</dbReference>
<keyword evidence="5" id="KW-1185">Reference proteome</keyword>
<dbReference type="SUPFAM" id="SSF55785">
    <property type="entry name" value="PYP-like sensor domain (PAS domain)"/>
    <property type="match status" value="2"/>
</dbReference>
<evidence type="ECO:0000313" key="5">
    <source>
        <dbReference type="Proteomes" id="UP001153714"/>
    </source>
</evidence>
<dbReference type="GO" id="GO:0045944">
    <property type="term" value="P:positive regulation of transcription by RNA polymerase II"/>
    <property type="evidence" value="ECO:0007669"/>
    <property type="project" value="UniProtKB-ARBA"/>
</dbReference>
<reference evidence="4" key="2">
    <citation type="submission" date="2022-10" db="EMBL/GenBank/DDBJ databases">
        <authorList>
            <consortium name="ENA_rothamsted_submissions"/>
            <consortium name="culmorum"/>
            <person name="King R."/>
        </authorList>
    </citation>
    <scope>NUCLEOTIDE SEQUENCE</scope>
</reference>
<name>A0A9N9R039_9NEOP</name>
<dbReference type="CDD" id="cd11391">
    <property type="entry name" value="bHLH_PAS"/>
    <property type="match status" value="1"/>
</dbReference>
<dbReference type="OrthoDB" id="7788762at2759"/>
<evidence type="ECO:0000313" key="4">
    <source>
        <dbReference type="EMBL" id="CAG9786649.1"/>
    </source>
</evidence>
<dbReference type="Gene3D" id="4.10.280.10">
    <property type="entry name" value="Helix-loop-helix DNA-binding domain"/>
    <property type="match status" value="1"/>
</dbReference>
<gene>
    <name evidence="4" type="ORF">DIATSA_LOCUS4590</name>
</gene>
<proteinExistence type="predicted"/>
<dbReference type="InterPro" id="IPR000014">
    <property type="entry name" value="PAS"/>
</dbReference>
<feature type="region of interest" description="Disordered" evidence="1">
    <location>
        <begin position="497"/>
        <end position="529"/>
    </location>
</feature>
<dbReference type="Gene3D" id="3.30.450.20">
    <property type="entry name" value="PAS domain"/>
    <property type="match status" value="2"/>
</dbReference>
<dbReference type="PANTHER" id="PTHR23042">
    <property type="entry name" value="CIRCADIAN PROTEIN CLOCK/ARNT/BMAL/PAS"/>
    <property type="match status" value="1"/>
</dbReference>
<dbReference type="SMART" id="SM00091">
    <property type="entry name" value="PAS"/>
    <property type="match status" value="2"/>
</dbReference>
<evidence type="ECO:0008006" key="6">
    <source>
        <dbReference type="Google" id="ProtNLM"/>
    </source>
</evidence>
<organism evidence="4 5">
    <name type="scientific">Diatraea saccharalis</name>
    <name type="common">sugarcane borer</name>
    <dbReference type="NCBI Taxonomy" id="40085"/>
    <lineage>
        <taxon>Eukaryota</taxon>
        <taxon>Metazoa</taxon>
        <taxon>Ecdysozoa</taxon>
        <taxon>Arthropoda</taxon>
        <taxon>Hexapoda</taxon>
        <taxon>Insecta</taxon>
        <taxon>Pterygota</taxon>
        <taxon>Neoptera</taxon>
        <taxon>Endopterygota</taxon>
        <taxon>Lepidoptera</taxon>
        <taxon>Glossata</taxon>
        <taxon>Ditrysia</taxon>
        <taxon>Pyraloidea</taxon>
        <taxon>Crambidae</taxon>
        <taxon>Crambinae</taxon>
        <taxon>Diatraea</taxon>
    </lineage>
</organism>
<evidence type="ECO:0000256" key="1">
    <source>
        <dbReference type="SAM" id="MobiDB-lite"/>
    </source>
</evidence>
<dbReference type="EMBL" id="OU893347">
    <property type="protein sequence ID" value="CAG9786649.1"/>
    <property type="molecule type" value="Genomic_DNA"/>
</dbReference>
<feature type="domain" description="BHLH" evidence="3">
    <location>
        <begin position="70"/>
        <end position="123"/>
    </location>
</feature>
<feature type="domain" description="PAS" evidence="2">
    <location>
        <begin position="153"/>
        <end position="209"/>
    </location>
</feature>
<dbReference type="Pfam" id="PF00010">
    <property type="entry name" value="HLH"/>
    <property type="match status" value="1"/>
</dbReference>
<accession>A0A9N9R039</accession>
<evidence type="ECO:0000259" key="2">
    <source>
        <dbReference type="PROSITE" id="PS50112"/>
    </source>
</evidence>
<dbReference type="InterPro" id="IPR011598">
    <property type="entry name" value="bHLH_dom"/>
</dbReference>
<dbReference type="Proteomes" id="UP001153714">
    <property type="component" value="Chromosome 16"/>
</dbReference>
<dbReference type="SUPFAM" id="SSF47459">
    <property type="entry name" value="HLH, helix-loop-helix DNA-binding domain"/>
    <property type="match status" value="1"/>
</dbReference>
<reference evidence="4" key="1">
    <citation type="submission" date="2021-12" db="EMBL/GenBank/DDBJ databases">
        <authorList>
            <person name="King R."/>
        </authorList>
    </citation>
    <scope>NUCLEOTIDE SEQUENCE</scope>
</reference>
<feature type="domain" description="PAS" evidence="2">
    <location>
        <begin position="314"/>
        <end position="363"/>
    </location>
</feature>
<dbReference type="InterPro" id="IPR050933">
    <property type="entry name" value="Circadian_TF"/>
</dbReference>
<dbReference type="InterPro" id="IPR036638">
    <property type="entry name" value="HLH_DNA-bd_sf"/>
</dbReference>
<dbReference type="Pfam" id="PF14598">
    <property type="entry name" value="PAS_11"/>
    <property type="match status" value="1"/>
</dbReference>
<sequence length="529" mass="60455">MASLTGTNLNTLHTTLPSHLATGNQSSSFSMAVAVPPAPPHTHGYRFHAGSCSDSSSETHSPEVHSAKASDRESRIIAEKQRRSQYNSHITQLTALLSDIVHAPRKVDKTSVLRLAANKLRVHHILGKTVSCGHLETWSASFTKFFDLFDCIMFSVTCRGRIFLLSPNVQEKLGYCHIDLLGQDFYNYVHIEDQNTLRQHIYPPELKNGCDQTLFEHHHNFHIRIMRAGAKSDPSRYEQCRIDGVLRRSDHATANGVQDQQIIRRQRVRRIRTFSSSGNDFVFIGMIRVLTNELPTRVVNPAAYSEYWTRHLVDGRIVQCDQSISLAIGYMTEEVTGTSAFVFMHKDDVRWVICVLRQMYDQSREFGESYYRLMSRSGNFIYMRTRGFLEIDKETKKVQSFVCVNSLVGEDYGCRMMEEMKRKYSVIVDMEEKINHNNDILDESPVEHPKQLEHIVMHLVEPPGSASGNSSEVQLIPPSKENIISAIKNSEKVMQETGVKFDSRKRKRSDTAEVSDHLKRHNGLQDYSY</sequence>
<feature type="region of interest" description="Disordered" evidence="1">
    <location>
        <begin position="40"/>
        <end position="73"/>
    </location>
</feature>
<dbReference type="GO" id="GO:0046983">
    <property type="term" value="F:protein dimerization activity"/>
    <property type="evidence" value="ECO:0007669"/>
    <property type="project" value="InterPro"/>
</dbReference>
<dbReference type="AlphaFoldDB" id="A0A9N9R039"/>
<protein>
    <recommendedName>
        <fullName evidence="6">Methoprene-tolerant protein</fullName>
    </recommendedName>
</protein>